<dbReference type="GeneID" id="8745879"/>
<keyword evidence="2" id="KW-1185">Reference proteome</keyword>
<keyword evidence="1" id="KW-0614">Plasmid</keyword>
<sequence length="59" mass="6238">MIDHPAPGAEMPAGGVGTGDDLITCDKCDAPATRSWEGSGEFLNLCEDHHDALARWLDA</sequence>
<dbReference type="AlphaFoldDB" id="D2S3L4"/>
<protein>
    <submittedName>
        <fullName evidence="1">Uncharacterized protein</fullName>
    </submittedName>
</protein>
<dbReference type="RefSeq" id="WP_012946200.1">
    <property type="nucleotide sequence ID" value="NC_013748.1"/>
</dbReference>
<dbReference type="HOGENOM" id="CLU_2949228_0_0_2"/>
<dbReference type="KEGG" id="htu:Htur_5074"/>
<accession>D2S3L4</accession>
<name>D2S3L4_HALTV</name>
<geneLocation type="plasmid" evidence="1 2">
    <name>pHTUR05</name>
</geneLocation>
<dbReference type="EMBL" id="CP001865">
    <property type="protein sequence ID" value="ADB63961.1"/>
    <property type="molecule type" value="Genomic_DNA"/>
</dbReference>
<dbReference type="OrthoDB" id="192938at2157"/>
<dbReference type="Proteomes" id="UP000001903">
    <property type="component" value="Plasmid pHTUR05"/>
</dbReference>
<proteinExistence type="predicted"/>
<gene>
    <name evidence="1" type="ordered locus">Htur_5074</name>
</gene>
<organism evidence="1 2">
    <name type="scientific">Haloterrigena turkmenica (strain ATCC 51198 / DSM 5511 / JCM 9101 / NCIMB 13204 / VKM B-1734 / 4k)</name>
    <name type="common">Halococcus turkmenicus</name>
    <dbReference type="NCBI Taxonomy" id="543526"/>
    <lineage>
        <taxon>Archaea</taxon>
        <taxon>Methanobacteriati</taxon>
        <taxon>Methanobacteriota</taxon>
        <taxon>Stenosarchaea group</taxon>
        <taxon>Halobacteria</taxon>
        <taxon>Halobacteriales</taxon>
        <taxon>Natrialbaceae</taxon>
        <taxon>Haloterrigena</taxon>
    </lineage>
</organism>
<evidence type="ECO:0000313" key="1">
    <source>
        <dbReference type="EMBL" id="ADB63961.1"/>
    </source>
</evidence>
<reference evidence="1 2" key="1">
    <citation type="journal article" date="2010" name="Stand. Genomic Sci.">
        <title>Complete genome sequence of Haloterrigena turkmenica type strain (4k).</title>
        <authorList>
            <person name="Saunders E."/>
            <person name="Tindall B.J."/>
            <person name="Fahnrich R."/>
            <person name="Lapidus A."/>
            <person name="Copeland A."/>
            <person name="Del Rio T.G."/>
            <person name="Lucas S."/>
            <person name="Chen F."/>
            <person name="Tice H."/>
            <person name="Cheng J.F."/>
            <person name="Han C."/>
            <person name="Detter J.C."/>
            <person name="Bruce D."/>
            <person name="Goodwin L."/>
            <person name="Chain P."/>
            <person name="Pitluck S."/>
            <person name="Pati A."/>
            <person name="Ivanova N."/>
            <person name="Mavromatis K."/>
            <person name="Chen A."/>
            <person name="Palaniappan K."/>
            <person name="Land M."/>
            <person name="Hauser L."/>
            <person name="Chang Y.J."/>
            <person name="Jeffries C.D."/>
            <person name="Brettin T."/>
            <person name="Rohde M."/>
            <person name="Goker M."/>
            <person name="Bristow J."/>
            <person name="Eisen J.A."/>
            <person name="Markowitz V."/>
            <person name="Hugenholtz P."/>
            <person name="Klenk H.P."/>
            <person name="Kyrpides N.C."/>
        </authorList>
    </citation>
    <scope>NUCLEOTIDE SEQUENCE [LARGE SCALE GENOMIC DNA]</scope>
    <source>
        <strain evidence="2">ATCC 51198 / DSM 5511 / JCM 9101 / NCIMB 13204 / VKM B-1734 / 4k</strain>
    </source>
</reference>
<evidence type="ECO:0000313" key="2">
    <source>
        <dbReference type="Proteomes" id="UP000001903"/>
    </source>
</evidence>